<keyword evidence="2" id="KW-0238">DNA-binding</keyword>
<keyword evidence="3" id="KW-0804">Transcription</keyword>
<comment type="caution">
    <text evidence="5">The sequence shown here is derived from an EMBL/GenBank/DDBJ whole genome shotgun (WGS) entry which is preliminary data.</text>
</comment>
<gene>
    <name evidence="5" type="ORF">MU1_01020</name>
</gene>
<evidence type="ECO:0000256" key="2">
    <source>
        <dbReference type="ARBA" id="ARBA00023125"/>
    </source>
</evidence>
<dbReference type="SMART" id="SM00342">
    <property type="entry name" value="HTH_ARAC"/>
    <property type="match status" value="1"/>
</dbReference>
<keyword evidence="1" id="KW-0805">Transcription regulation</keyword>
<dbReference type="EMBL" id="BSSQ01000001">
    <property type="protein sequence ID" value="GLX65758.1"/>
    <property type="molecule type" value="Genomic_DNA"/>
</dbReference>
<evidence type="ECO:0000313" key="5">
    <source>
        <dbReference type="EMBL" id="GLX65758.1"/>
    </source>
</evidence>
<evidence type="ECO:0000256" key="3">
    <source>
        <dbReference type="ARBA" id="ARBA00023163"/>
    </source>
</evidence>
<dbReference type="Gene3D" id="1.10.10.60">
    <property type="entry name" value="Homeodomain-like"/>
    <property type="match status" value="1"/>
</dbReference>
<dbReference type="RefSeq" id="WP_284236431.1">
    <property type="nucleotide sequence ID" value="NZ_BSSQ01000001.1"/>
</dbReference>
<dbReference type="SUPFAM" id="SSF46689">
    <property type="entry name" value="Homeodomain-like"/>
    <property type="match status" value="2"/>
</dbReference>
<dbReference type="InterPro" id="IPR018060">
    <property type="entry name" value="HTH_AraC"/>
</dbReference>
<dbReference type="PROSITE" id="PS01124">
    <property type="entry name" value="HTH_ARAC_FAMILY_2"/>
    <property type="match status" value="1"/>
</dbReference>
<sequence length="297" mass="33821">MSDRLHHASGTDAHTPSTVQTDTRLTMYVAEEAAYSKLNIRNSHPYWIVSCVVEGEVVTETAGIANTARAGDVMIHPPHIPFSEQSDTPGVHLWCAFQTEYAPGLELLRLYPLPLVIRFDDPVSFQSAFRRLLAAWTNGSSGFRDLRVTAGTYELLGLLLEQWEFLGRPLRAEEARTEQDRHTVVIRYMMDHYAEKLSRGRLAALIHLHPVYFDRIFLERFQVTPMQMLRDIRLRQSMKLLESTNETLHAIALACGLGDAPYFNRLFHKTLGQTPGEYREQIRQARGHYANGKEGEA</sequence>
<feature type="domain" description="HTH araC/xylS-type" evidence="4">
    <location>
        <begin position="183"/>
        <end position="281"/>
    </location>
</feature>
<evidence type="ECO:0000256" key="1">
    <source>
        <dbReference type="ARBA" id="ARBA00023015"/>
    </source>
</evidence>
<keyword evidence="6" id="KW-1185">Reference proteome</keyword>
<evidence type="ECO:0000259" key="4">
    <source>
        <dbReference type="PROSITE" id="PS01124"/>
    </source>
</evidence>
<dbReference type="PANTHER" id="PTHR46796">
    <property type="entry name" value="HTH-TYPE TRANSCRIPTIONAL ACTIVATOR RHAS-RELATED"/>
    <property type="match status" value="1"/>
</dbReference>
<organism evidence="5 6">
    <name type="scientific">Paenibacillus glycanilyticus</name>
    <dbReference type="NCBI Taxonomy" id="126569"/>
    <lineage>
        <taxon>Bacteria</taxon>
        <taxon>Bacillati</taxon>
        <taxon>Bacillota</taxon>
        <taxon>Bacilli</taxon>
        <taxon>Bacillales</taxon>
        <taxon>Paenibacillaceae</taxon>
        <taxon>Paenibacillus</taxon>
    </lineage>
</organism>
<dbReference type="SUPFAM" id="SSF51215">
    <property type="entry name" value="Regulatory protein AraC"/>
    <property type="match status" value="1"/>
</dbReference>
<dbReference type="InterPro" id="IPR050204">
    <property type="entry name" value="AraC_XylS_family_regulators"/>
</dbReference>
<reference evidence="5 6" key="1">
    <citation type="submission" date="2023-03" db="EMBL/GenBank/DDBJ databases">
        <title>Draft genome sequence of the bacteria which degrade cell wall of Tricholomamatutake.</title>
        <authorList>
            <person name="Konishi Y."/>
            <person name="Fukuta Y."/>
            <person name="Shirasaka N."/>
        </authorList>
    </citation>
    <scope>NUCLEOTIDE SEQUENCE [LARGE SCALE GENOMIC DNA]</scope>
    <source>
        <strain evidence="6">mu1</strain>
    </source>
</reference>
<dbReference type="InterPro" id="IPR009057">
    <property type="entry name" value="Homeodomain-like_sf"/>
</dbReference>
<dbReference type="Proteomes" id="UP001157114">
    <property type="component" value="Unassembled WGS sequence"/>
</dbReference>
<evidence type="ECO:0000313" key="6">
    <source>
        <dbReference type="Proteomes" id="UP001157114"/>
    </source>
</evidence>
<name>A0ABQ6G472_9BACL</name>
<dbReference type="Pfam" id="PF12833">
    <property type="entry name" value="HTH_18"/>
    <property type="match status" value="1"/>
</dbReference>
<dbReference type="InterPro" id="IPR037923">
    <property type="entry name" value="HTH-like"/>
</dbReference>
<proteinExistence type="predicted"/>
<protein>
    <recommendedName>
        <fullName evidence="4">HTH araC/xylS-type domain-containing protein</fullName>
    </recommendedName>
</protein>
<accession>A0ABQ6G472</accession>